<feature type="non-terminal residue" evidence="1">
    <location>
        <position position="155"/>
    </location>
</feature>
<evidence type="ECO:0000313" key="2">
    <source>
        <dbReference type="Proteomes" id="UP000327493"/>
    </source>
</evidence>
<dbReference type="EMBL" id="VOFY01001841">
    <property type="protein sequence ID" value="KAA8577857.1"/>
    <property type="molecule type" value="Genomic_DNA"/>
</dbReference>
<gene>
    <name evidence="1" type="ORF">FQN60_000097</name>
</gene>
<evidence type="ECO:0000313" key="1">
    <source>
        <dbReference type="EMBL" id="KAA8577857.1"/>
    </source>
</evidence>
<protein>
    <submittedName>
        <fullName evidence="1">Uncharacterized protein</fullName>
    </submittedName>
</protein>
<comment type="caution">
    <text evidence="1">The sequence shown here is derived from an EMBL/GenBank/DDBJ whole genome shotgun (WGS) entry which is preliminary data.</text>
</comment>
<dbReference type="Proteomes" id="UP000327493">
    <property type="component" value="Unassembled WGS sequence"/>
</dbReference>
<reference evidence="1 2" key="1">
    <citation type="submission" date="2019-08" db="EMBL/GenBank/DDBJ databases">
        <title>A chromosome-level genome assembly, high-density linkage maps, and genome scans reveal the genomic architecture of hybrid incompatibilities underlying speciation via character displacement in darters (Percidae: Etheostominae).</title>
        <authorList>
            <person name="Moran R.L."/>
            <person name="Catchen J.M."/>
            <person name="Fuller R.C."/>
        </authorList>
    </citation>
    <scope>NUCLEOTIDE SEQUENCE [LARGE SCALE GENOMIC DNA]</scope>
    <source>
        <strain evidence="1">EspeVRDwgs_2016</strain>
        <tissue evidence="1">Muscle</tissue>
    </source>
</reference>
<accession>A0A5J5C845</accession>
<proteinExistence type="predicted"/>
<organism evidence="1 2">
    <name type="scientific">Etheostoma spectabile</name>
    <name type="common">orangethroat darter</name>
    <dbReference type="NCBI Taxonomy" id="54343"/>
    <lineage>
        <taxon>Eukaryota</taxon>
        <taxon>Metazoa</taxon>
        <taxon>Chordata</taxon>
        <taxon>Craniata</taxon>
        <taxon>Vertebrata</taxon>
        <taxon>Euteleostomi</taxon>
        <taxon>Actinopterygii</taxon>
        <taxon>Neopterygii</taxon>
        <taxon>Teleostei</taxon>
        <taxon>Neoteleostei</taxon>
        <taxon>Acanthomorphata</taxon>
        <taxon>Eupercaria</taxon>
        <taxon>Perciformes</taxon>
        <taxon>Percoidei</taxon>
        <taxon>Percidae</taxon>
        <taxon>Etheostomatinae</taxon>
        <taxon>Etheostoma</taxon>
    </lineage>
</organism>
<dbReference type="AlphaFoldDB" id="A0A5J5C845"/>
<keyword evidence="2" id="KW-1185">Reference proteome</keyword>
<sequence length="155" mass="17395">MWWEVNPRVNYPLKTALVELGDQEEVNIEDKTSTYYVSNQRHASWLGLASQKSQRHGMHTGSQGIPKELAKEGCPAKIPVDLLPIGSVAADLYQQEMGSMLKRESTFGCDPFPLNNGLKLSLVLILTCYHCMKMWFTITTALLKMQLGLLLISPE</sequence>
<name>A0A5J5C845_9PERO</name>